<keyword evidence="2" id="KW-0677">Repeat</keyword>
<organism evidence="3 4">
    <name type="scientific">Cannabis sativa</name>
    <name type="common">Hemp</name>
    <name type="synonym">Marijuana</name>
    <dbReference type="NCBI Taxonomy" id="3483"/>
    <lineage>
        <taxon>Eukaryota</taxon>
        <taxon>Viridiplantae</taxon>
        <taxon>Streptophyta</taxon>
        <taxon>Embryophyta</taxon>
        <taxon>Tracheophyta</taxon>
        <taxon>Spermatophyta</taxon>
        <taxon>Magnoliopsida</taxon>
        <taxon>eudicotyledons</taxon>
        <taxon>Gunneridae</taxon>
        <taxon>Pentapetalae</taxon>
        <taxon>rosids</taxon>
        <taxon>fabids</taxon>
        <taxon>Rosales</taxon>
        <taxon>Cannabaceae</taxon>
        <taxon>Cannabis</taxon>
    </lineage>
</organism>
<evidence type="ECO:0000256" key="1">
    <source>
        <dbReference type="ARBA" id="ARBA00007626"/>
    </source>
</evidence>
<protein>
    <submittedName>
        <fullName evidence="3">Uncharacterized protein</fullName>
    </submittedName>
</protein>
<gene>
    <name evidence="3" type="ORF">G4B88_024750</name>
</gene>
<keyword evidence="4" id="KW-1185">Reference proteome</keyword>
<comment type="caution">
    <text evidence="3">The sequence shown here is derived from an EMBL/GenBank/DDBJ whole genome shotgun (WGS) entry which is preliminary data.</text>
</comment>
<dbReference type="EMBL" id="JAATIQ010000080">
    <property type="protein sequence ID" value="KAF4387178.1"/>
    <property type="molecule type" value="Genomic_DNA"/>
</dbReference>
<evidence type="ECO:0000313" key="3">
    <source>
        <dbReference type="EMBL" id="KAF4387178.1"/>
    </source>
</evidence>
<accession>A0A7J6GWU3</accession>
<dbReference type="AlphaFoldDB" id="A0A7J6GWU3"/>
<dbReference type="Proteomes" id="UP000583929">
    <property type="component" value="Unassembled WGS sequence"/>
</dbReference>
<dbReference type="InterPro" id="IPR011990">
    <property type="entry name" value="TPR-like_helical_dom_sf"/>
</dbReference>
<dbReference type="Gene3D" id="1.25.40.10">
    <property type="entry name" value="Tetratricopeptide repeat domain"/>
    <property type="match status" value="1"/>
</dbReference>
<evidence type="ECO:0000313" key="4">
    <source>
        <dbReference type="Proteomes" id="UP000583929"/>
    </source>
</evidence>
<dbReference type="Pfam" id="PF01535">
    <property type="entry name" value="PPR"/>
    <property type="match status" value="1"/>
</dbReference>
<reference evidence="3 4" key="1">
    <citation type="journal article" date="2020" name="bioRxiv">
        <title>Sequence and annotation of 42 cannabis genomes reveals extensive copy number variation in cannabinoid synthesis and pathogen resistance genes.</title>
        <authorList>
            <person name="Mckernan K.J."/>
            <person name="Helbert Y."/>
            <person name="Kane L.T."/>
            <person name="Ebling H."/>
            <person name="Zhang L."/>
            <person name="Liu B."/>
            <person name="Eaton Z."/>
            <person name="Mclaughlin S."/>
            <person name="Kingan S."/>
            <person name="Baybayan P."/>
            <person name="Concepcion G."/>
            <person name="Jordan M."/>
            <person name="Riva A."/>
            <person name="Barbazuk W."/>
            <person name="Harkins T."/>
        </authorList>
    </citation>
    <scope>NUCLEOTIDE SEQUENCE [LARGE SCALE GENOMIC DNA]</scope>
    <source>
        <strain evidence="4">cv. Jamaican Lion 4</strain>
        <tissue evidence="3">Leaf</tissue>
    </source>
</reference>
<name>A0A7J6GWU3_CANSA</name>
<proteinExistence type="inferred from homology"/>
<feature type="non-terminal residue" evidence="3">
    <location>
        <position position="119"/>
    </location>
</feature>
<evidence type="ECO:0000256" key="2">
    <source>
        <dbReference type="ARBA" id="ARBA00022737"/>
    </source>
</evidence>
<sequence length="119" mass="13263">YVITSGCNPNVVTFSTLINGLCKLHEKMASGKDHGDGFKCRPSLIWCGAIIVGLCEEGLITVLGNESTDKWEEAKGLFNEMTDQVTFKTSLSLLLYQNWQEEATRQNLLCLKSKGYRVN</sequence>
<dbReference type="InterPro" id="IPR002885">
    <property type="entry name" value="PPR_rpt"/>
</dbReference>
<dbReference type="PANTHER" id="PTHR47941">
    <property type="entry name" value="PENTATRICOPEPTIDE REPEAT-CONTAINING PROTEIN 3, MITOCHONDRIAL"/>
    <property type="match status" value="1"/>
</dbReference>
<comment type="similarity">
    <text evidence="1">Belongs to the PPR family. P subfamily.</text>
</comment>
<dbReference type="Pfam" id="PF12854">
    <property type="entry name" value="PPR_1"/>
    <property type="match status" value="1"/>
</dbReference>